<dbReference type="Pfam" id="PF00072">
    <property type="entry name" value="Response_reg"/>
    <property type="match status" value="1"/>
</dbReference>
<dbReference type="EMBL" id="JMTB01000044">
    <property type="protein sequence ID" value="KFC08970.1"/>
    <property type="molecule type" value="Genomic_DNA"/>
</dbReference>
<dbReference type="InterPro" id="IPR016032">
    <property type="entry name" value="Sig_transdc_resp-reg_C-effctor"/>
</dbReference>
<dbReference type="GO" id="GO:0000156">
    <property type="term" value="F:phosphorelay response regulator activity"/>
    <property type="evidence" value="ECO:0007669"/>
    <property type="project" value="TreeGrafter"/>
</dbReference>
<reference evidence="7" key="1">
    <citation type="submission" date="2014-05" db="EMBL/GenBank/DDBJ databases">
        <title>ATOL: Assembling a taxonomically balanced genome-scale reconstruction of the evolutionary history of the Enterobacteriaceae.</title>
        <authorList>
            <person name="Plunkett G. III"/>
            <person name="Neeno-Eckwall E.C."/>
            <person name="Glasner J.D."/>
            <person name="Perna N.T."/>
        </authorList>
    </citation>
    <scope>NUCLEOTIDE SEQUENCE [LARGE SCALE GENOMIC DNA]</scope>
    <source>
        <strain evidence="7">ATCC 49490</strain>
    </source>
</reference>
<dbReference type="PANTHER" id="PTHR48111:SF36">
    <property type="entry name" value="TRANSCRIPTIONAL REGULATORY PROTEIN CUTR"/>
    <property type="match status" value="1"/>
</dbReference>
<dbReference type="InterPro" id="IPR011006">
    <property type="entry name" value="CheY-like_superfamily"/>
</dbReference>
<keyword evidence="1 3" id="KW-0238">DNA-binding</keyword>
<feature type="DNA-binding region" description="OmpR/PhoB-type" evidence="3">
    <location>
        <begin position="125"/>
        <end position="223"/>
    </location>
</feature>
<dbReference type="GO" id="GO:0005829">
    <property type="term" value="C:cytosol"/>
    <property type="evidence" value="ECO:0007669"/>
    <property type="project" value="TreeGrafter"/>
</dbReference>
<dbReference type="Gene3D" id="3.40.50.2300">
    <property type="match status" value="1"/>
</dbReference>
<dbReference type="Gene3D" id="6.10.250.690">
    <property type="match status" value="1"/>
</dbReference>
<sequence length="228" mass="24501">MGRILLIEDHGHLARLVEKGLTSAGISVDTVGSREGALSALQMVSYQALVLDRGLPDGDGLLLLQQLRQRNITVPCLILTARDALHDRVEGLEAGADDYLPKPFAMVELVARVRALLRRPVISQPLEPGFGDITILPDVGVMRCHEDSVTLAPAEMQIMLTLIHKQGGVVRRSALEAAGWGLSDAVTPGALDVALHRLRRKLAAIGSGLHIVNQRGQGYALHKSDTGE</sequence>
<dbReference type="OrthoDB" id="9802426at2"/>
<gene>
    <name evidence="6" type="ORF">GTGU_01161</name>
</gene>
<comment type="caution">
    <text evidence="6">The sequence shown here is derived from an EMBL/GenBank/DDBJ whole genome shotgun (WGS) entry which is preliminary data.</text>
</comment>
<dbReference type="RefSeq" id="WP_038154829.1">
    <property type="nucleotide sequence ID" value="NZ_JMTB01000044.1"/>
</dbReference>
<dbReference type="SMART" id="SM00448">
    <property type="entry name" value="REC"/>
    <property type="match status" value="1"/>
</dbReference>
<dbReference type="InterPro" id="IPR001789">
    <property type="entry name" value="Sig_transdc_resp-reg_receiver"/>
</dbReference>
<dbReference type="Gene3D" id="1.10.10.10">
    <property type="entry name" value="Winged helix-like DNA-binding domain superfamily/Winged helix DNA-binding domain"/>
    <property type="match status" value="1"/>
</dbReference>
<feature type="domain" description="Response regulatory" evidence="4">
    <location>
        <begin position="3"/>
        <end position="117"/>
    </location>
</feature>
<keyword evidence="2" id="KW-0597">Phosphoprotein</keyword>
<evidence type="ECO:0000259" key="5">
    <source>
        <dbReference type="PROSITE" id="PS51755"/>
    </source>
</evidence>
<dbReference type="PANTHER" id="PTHR48111">
    <property type="entry name" value="REGULATOR OF RPOS"/>
    <property type="match status" value="1"/>
</dbReference>
<organism evidence="6 7">
    <name type="scientific">Trabulsiella guamensis ATCC 49490</name>
    <dbReference type="NCBI Taxonomy" id="1005994"/>
    <lineage>
        <taxon>Bacteria</taxon>
        <taxon>Pseudomonadati</taxon>
        <taxon>Pseudomonadota</taxon>
        <taxon>Gammaproteobacteria</taxon>
        <taxon>Enterobacterales</taxon>
        <taxon>Enterobacteriaceae</taxon>
        <taxon>Trabulsiella</taxon>
    </lineage>
</organism>
<dbReference type="SMART" id="SM00862">
    <property type="entry name" value="Trans_reg_C"/>
    <property type="match status" value="1"/>
</dbReference>
<proteinExistence type="predicted"/>
<dbReference type="InterPro" id="IPR036388">
    <property type="entry name" value="WH-like_DNA-bd_sf"/>
</dbReference>
<dbReference type="InterPro" id="IPR001867">
    <property type="entry name" value="OmpR/PhoB-type_DNA-bd"/>
</dbReference>
<dbReference type="SUPFAM" id="SSF52172">
    <property type="entry name" value="CheY-like"/>
    <property type="match status" value="1"/>
</dbReference>
<dbReference type="CDD" id="cd00383">
    <property type="entry name" value="trans_reg_C"/>
    <property type="match status" value="1"/>
</dbReference>
<dbReference type="PROSITE" id="PS51755">
    <property type="entry name" value="OMPR_PHOB"/>
    <property type="match status" value="1"/>
</dbReference>
<dbReference type="Pfam" id="PF00486">
    <property type="entry name" value="Trans_reg_C"/>
    <property type="match status" value="1"/>
</dbReference>
<dbReference type="PROSITE" id="PS50110">
    <property type="entry name" value="RESPONSE_REGULATORY"/>
    <property type="match status" value="1"/>
</dbReference>
<name>A0A085AFH5_9ENTR</name>
<dbReference type="SUPFAM" id="SSF46894">
    <property type="entry name" value="C-terminal effector domain of the bipartite response regulators"/>
    <property type="match status" value="1"/>
</dbReference>
<dbReference type="InterPro" id="IPR039420">
    <property type="entry name" value="WalR-like"/>
</dbReference>
<feature type="modified residue" description="4-aspartylphosphate" evidence="2">
    <location>
        <position position="52"/>
    </location>
</feature>
<protein>
    <submittedName>
        <fullName evidence="6">Two-component response regulator</fullName>
    </submittedName>
</protein>
<dbReference type="AlphaFoldDB" id="A0A085AFH5"/>
<keyword evidence="7" id="KW-1185">Reference proteome</keyword>
<dbReference type="GO" id="GO:0000976">
    <property type="term" value="F:transcription cis-regulatory region binding"/>
    <property type="evidence" value="ECO:0007669"/>
    <property type="project" value="TreeGrafter"/>
</dbReference>
<evidence type="ECO:0000259" key="4">
    <source>
        <dbReference type="PROSITE" id="PS50110"/>
    </source>
</evidence>
<evidence type="ECO:0000313" key="7">
    <source>
        <dbReference type="Proteomes" id="UP000028630"/>
    </source>
</evidence>
<dbReference type="GO" id="GO:0032993">
    <property type="term" value="C:protein-DNA complex"/>
    <property type="evidence" value="ECO:0007669"/>
    <property type="project" value="TreeGrafter"/>
</dbReference>
<evidence type="ECO:0000256" key="2">
    <source>
        <dbReference type="PROSITE-ProRule" id="PRU00169"/>
    </source>
</evidence>
<dbReference type="eggNOG" id="COG0745">
    <property type="taxonomic scope" value="Bacteria"/>
</dbReference>
<accession>A0A085AFH5</accession>
<dbReference type="Proteomes" id="UP000028630">
    <property type="component" value="Unassembled WGS sequence"/>
</dbReference>
<dbReference type="GO" id="GO:0006355">
    <property type="term" value="P:regulation of DNA-templated transcription"/>
    <property type="evidence" value="ECO:0007669"/>
    <property type="project" value="InterPro"/>
</dbReference>
<evidence type="ECO:0000256" key="1">
    <source>
        <dbReference type="ARBA" id="ARBA00023125"/>
    </source>
</evidence>
<evidence type="ECO:0000256" key="3">
    <source>
        <dbReference type="PROSITE-ProRule" id="PRU01091"/>
    </source>
</evidence>
<feature type="domain" description="OmpR/PhoB-type" evidence="5">
    <location>
        <begin position="125"/>
        <end position="223"/>
    </location>
</feature>
<evidence type="ECO:0000313" key="6">
    <source>
        <dbReference type="EMBL" id="KFC08970.1"/>
    </source>
</evidence>